<reference evidence="9" key="1">
    <citation type="submission" date="2019-04" db="EMBL/GenBank/DDBJ databases">
        <authorList>
            <person name="Brambilla D."/>
        </authorList>
    </citation>
    <scope>NUCLEOTIDE SEQUENCE</scope>
    <source>
        <strain evidence="9">BAL1</strain>
    </source>
</reference>
<evidence type="ECO:0000256" key="1">
    <source>
        <dbReference type="ARBA" id="ARBA00004561"/>
    </source>
</evidence>
<dbReference type="SUPFAM" id="SSF50998">
    <property type="entry name" value="Quinoprotein alcohol dehydrogenase-like"/>
    <property type="match status" value="1"/>
</dbReference>
<evidence type="ECO:0000256" key="6">
    <source>
        <dbReference type="ARBA" id="ARBA00023263"/>
    </source>
</evidence>
<dbReference type="SMART" id="SM00564">
    <property type="entry name" value="PQQ"/>
    <property type="match status" value="3"/>
</dbReference>
<gene>
    <name evidence="9" type="ORF">BAL341_921</name>
</gene>
<evidence type="ECO:0000259" key="8">
    <source>
        <dbReference type="Pfam" id="PF05567"/>
    </source>
</evidence>
<feature type="domain" description="PilY1 beta-propeller" evidence="8">
    <location>
        <begin position="641"/>
        <end position="950"/>
    </location>
</feature>
<keyword evidence="4" id="KW-0479">Metal-binding</keyword>
<keyword evidence="7" id="KW-0732">Signal</keyword>
<dbReference type="EMBL" id="CAAJGR010000072">
    <property type="protein sequence ID" value="VHO02579.1"/>
    <property type="molecule type" value="Genomic_DNA"/>
</dbReference>
<feature type="chain" id="PRO_5019828868" evidence="7">
    <location>
        <begin position="25"/>
        <end position="1129"/>
    </location>
</feature>
<keyword evidence="3" id="KW-1029">Fimbrium biogenesis</keyword>
<dbReference type="GO" id="GO:0046872">
    <property type="term" value="F:metal ion binding"/>
    <property type="evidence" value="ECO:0007669"/>
    <property type="project" value="UniProtKB-KW"/>
</dbReference>
<evidence type="ECO:0000256" key="4">
    <source>
        <dbReference type="ARBA" id="ARBA00022723"/>
    </source>
</evidence>
<evidence type="ECO:0000313" key="9">
    <source>
        <dbReference type="EMBL" id="VHO02579.1"/>
    </source>
</evidence>
<dbReference type="GO" id="GO:0009289">
    <property type="term" value="C:pilus"/>
    <property type="evidence" value="ECO:0007669"/>
    <property type="project" value="UniProtKB-SubCell"/>
</dbReference>
<evidence type="ECO:0000256" key="7">
    <source>
        <dbReference type="SAM" id="SignalP"/>
    </source>
</evidence>
<protein>
    <submittedName>
        <fullName evidence="9">Type IV fimbrial biogenesis protein PilY1</fullName>
    </submittedName>
</protein>
<evidence type="ECO:0000256" key="3">
    <source>
        <dbReference type="ARBA" id="ARBA00022558"/>
    </source>
</evidence>
<evidence type="ECO:0000256" key="5">
    <source>
        <dbReference type="ARBA" id="ARBA00022837"/>
    </source>
</evidence>
<sequence length="1129" mass="122955">MKIFRSAYTVFILSFVFGICSAKAAVDIAAAPLQTGTAVAPNIYYVLDDSRSMQWEVMPDEYVYIGSSIYGQLFPYKSGLYNNSENRFSSYIPRFSDDNIHNVIKRSSQVNKIFYDPKSTYVPWVKADGSSFGNISPTAALWDPATPSVGSINLTTQQSYNLWYRHSSNLNSRKEDTNSLNYWPMTFFVYKGTGSELAISSYHGYQIQGSTAKKKDMNGGSWTTITSFSWSTGTSTINRSVTEERQNFANWFSYYRSRISAARAGTSIAFSELIDDYRIGFTTLATSKNSSNTKEIPLPSLANIEKGTFTGGNKTSWYDLLFSVKMNNPSGTPLRNSLKWAGDEYSKTGSTGPWGPGDSLDQISCRQSFTILTTDGYYNGGSPSVGNSDNTPGDLIEHPSGETDRHYKYVPADPYQDSHSNTLADVAMEYWKNDLRPNLDNNVPVSSANPAFWQHMVTYGVSIGVKGNKDPAVDEPGSWAAPQGSNGAKIDDLWHAAINGRGEFIPASKPDEFTSALSTALSSISERVGTASNLAGSTITLESGTGVFQGKFDSRDWSGDVVAIDPDDSSSQSWSAAQKLKTRDPSSRAIYYASSATEAKVFNTANISSGVLSADTVNYLRGDQTKEQRNGGSFRNRTSVLGDIANSNPLLVEGVVNRLYENYSWGSGYESYFNSMRDRPATLYVGANDGMLHAFNATTGDERFAFIPKAVIPSVAELAKPDYIHRYFVDGSPVVADIKTTSWKTVLLGSLGRGGNTLFALDVTDPTSFNTSKFMWEQSYAALGQTTSKPLVARLKDGKWVAVIGYGYNNTRSTRGGLLVIDIVNNGNVLWQIDLPASVATDNGIGQIEGWDADGDGNLDWVFGGDLHGNIWKFDLSVTDPQTNGVAYGGTPLFKAVSAGGVKQPVTGGVTLAKHPKTGELWLYFGTGKMLSDADPINTEQQSWYGIKDGSPITDRNSQLIKRDMYNATSEDRVIEDAPLDDMATKRGWVIDLADSRERIIETPQIRSVNLGYTRGTGLVVASQVPNSDFCNPASDGWVMAINPFTGGRLVVHYFDRSGDGLFDEGDSVTDPVSGEDGVVSGVKFDGMSGDALIIREELITTGGPDDTNLININSGVVSGRVSWREMSN</sequence>
<comment type="subcellular location">
    <subcellularLocation>
        <location evidence="1">Fimbrium</location>
    </subcellularLocation>
</comment>
<accession>A0A486XKI6</accession>
<dbReference type="InterPro" id="IPR008707">
    <property type="entry name" value="B-propeller_PilY1"/>
</dbReference>
<dbReference type="InterPro" id="IPR018391">
    <property type="entry name" value="PQQ_b-propeller_rpt"/>
</dbReference>
<keyword evidence="5" id="KW-0106">Calcium</keyword>
<keyword evidence="6" id="KW-0281">Fimbrium</keyword>
<organism evidence="9">
    <name type="scientific">Rheinheimera sp. BAL341</name>
    <dbReference type="NCBI Taxonomy" id="1708203"/>
    <lineage>
        <taxon>Bacteria</taxon>
        <taxon>Pseudomonadati</taxon>
        <taxon>Pseudomonadota</taxon>
        <taxon>Gammaproteobacteria</taxon>
        <taxon>Chromatiales</taxon>
        <taxon>Chromatiaceae</taxon>
        <taxon>Rheinheimera</taxon>
    </lineage>
</organism>
<name>A0A486XKI6_9GAMM</name>
<dbReference type="InterPro" id="IPR011047">
    <property type="entry name" value="Quinoprotein_ADH-like_sf"/>
</dbReference>
<comment type="similarity">
    <text evidence="2">Belongs to the PilY1 family.</text>
</comment>
<evidence type="ECO:0000256" key="2">
    <source>
        <dbReference type="ARBA" id="ARBA00008387"/>
    </source>
</evidence>
<dbReference type="Pfam" id="PF05567">
    <property type="entry name" value="T4P_PilY1"/>
    <property type="match status" value="1"/>
</dbReference>
<feature type="signal peptide" evidence="7">
    <location>
        <begin position="1"/>
        <end position="24"/>
    </location>
</feature>
<dbReference type="AlphaFoldDB" id="A0A486XKI6"/>
<proteinExistence type="inferred from homology"/>